<dbReference type="EMBL" id="BLAL01000285">
    <property type="protein sequence ID" value="GET00255.1"/>
    <property type="molecule type" value="Genomic_DNA"/>
</dbReference>
<dbReference type="AlphaFoldDB" id="A0A8H3M6Y0"/>
<name>A0A8H3M6Y0_9GLOM</name>
<protein>
    <submittedName>
        <fullName evidence="1">Uncharacterized protein</fullName>
    </submittedName>
</protein>
<proteinExistence type="predicted"/>
<evidence type="ECO:0000313" key="1">
    <source>
        <dbReference type="EMBL" id="GET00255.1"/>
    </source>
</evidence>
<dbReference type="Proteomes" id="UP000615446">
    <property type="component" value="Unassembled WGS sequence"/>
</dbReference>
<comment type="caution">
    <text evidence="1">The sequence shown here is derived from an EMBL/GenBank/DDBJ whole genome shotgun (WGS) entry which is preliminary data.</text>
</comment>
<sequence length="463" mass="53233">MWAEYIENAGQLYNSKFSIFKNFISSQSFKIFTSLAESLILLIISHREFYPLYPLYPWEHSTEAIEHLFDISRQITNDFSFYEFFKIQQRVAYRDKIIRQGYVFDFNPNSISNENIDILRIWPDDNAIYDAIKIAYNDAAGFIKVLGIKLLNDKTIPHFYISTSHHSMVIFNLLNNNNDFDVDNVSGFDFNSEEINLDDLNENSFTSAASEVAQLSQLADLTESKSNEVSELSDSSKTELDYIINTTTKLSSLTEFQQNELFDTNGSMNISQIIQIRTSHNAFSRSERPCQNRRLNAIQLSNNQEEFNRNSANLLISEFFRKDAPNISRANVTDNNPLRENGFILYISKESIFLGKVLSLYRLVSMRHAYVSFSQDIDFLSYISVATFVNTNGNLFSPICKLGGKIFAHITSKQVIYHFDNSCLDVINVANLPGRLCLEGNSWEIFDFFSQKQVISIIATIFH</sequence>
<reference evidence="1" key="1">
    <citation type="submission" date="2019-10" db="EMBL/GenBank/DDBJ databases">
        <title>Conservation and host-specific expression of non-tandemly repeated heterogenous ribosome RNA gene in arbuscular mycorrhizal fungi.</title>
        <authorList>
            <person name="Maeda T."/>
            <person name="Kobayashi Y."/>
            <person name="Nakagawa T."/>
            <person name="Ezawa T."/>
            <person name="Yamaguchi K."/>
            <person name="Bino T."/>
            <person name="Nishimoto Y."/>
            <person name="Shigenobu S."/>
            <person name="Kawaguchi M."/>
        </authorList>
    </citation>
    <scope>NUCLEOTIDE SEQUENCE</scope>
    <source>
        <strain evidence="1">HR1</strain>
    </source>
</reference>
<accession>A0A8H3M6Y0</accession>
<organism evidence="1 2">
    <name type="scientific">Rhizophagus clarus</name>
    <dbReference type="NCBI Taxonomy" id="94130"/>
    <lineage>
        <taxon>Eukaryota</taxon>
        <taxon>Fungi</taxon>
        <taxon>Fungi incertae sedis</taxon>
        <taxon>Mucoromycota</taxon>
        <taxon>Glomeromycotina</taxon>
        <taxon>Glomeromycetes</taxon>
        <taxon>Glomerales</taxon>
        <taxon>Glomeraceae</taxon>
        <taxon>Rhizophagus</taxon>
    </lineage>
</organism>
<gene>
    <name evidence="1" type="ORF">RCL2_002672500</name>
</gene>
<dbReference type="OrthoDB" id="2335531at2759"/>
<evidence type="ECO:0000313" key="2">
    <source>
        <dbReference type="Proteomes" id="UP000615446"/>
    </source>
</evidence>